<protein>
    <submittedName>
        <fullName evidence="2">Lipase</fullName>
    </submittedName>
</protein>
<organism evidence="2 3">
    <name type="scientific">Haloechinothrix aidingensis</name>
    <dbReference type="NCBI Taxonomy" id="2752311"/>
    <lineage>
        <taxon>Bacteria</taxon>
        <taxon>Bacillati</taxon>
        <taxon>Actinomycetota</taxon>
        <taxon>Actinomycetes</taxon>
        <taxon>Pseudonocardiales</taxon>
        <taxon>Pseudonocardiaceae</taxon>
        <taxon>Haloechinothrix</taxon>
    </lineage>
</organism>
<gene>
    <name evidence="2" type="ORF">H0B56_06945</name>
</gene>
<name>A0A838A7W5_9PSEU</name>
<dbReference type="PIRSF" id="PIRSF029171">
    <property type="entry name" value="Esterase_LipA"/>
    <property type="match status" value="1"/>
</dbReference>
<sequence>MRSEPRRRPRRRRRLQHRKPAAAITALGLLLSLLPGLLLGLVVPATGAAAGAEGPPPPSEDPFYTPPEPLPDGEPGEVLRQREVDVRAEPFGVLDVPVRAWQLLYRSTSATGEDNAVSATLLLPGSGWSGDGDRPLLSYAVGTHGIGDHCAPSYALRTGTEQEAALLAQALSKGWAVVVTDYEGLGTPGTHTYATGRAEGPAVLDAARAAQRADGAGLSAGGPVGIAGYSQGGQAAAFAAELHPRYAPELDLVGAAPGGVPADLVEVAEFNERGPAFGLVLGAALGLANAYQDVPFEEILNDRGERTVQRIEQACTAELGSAAPFGALTDYTTMDDPLNDPAWQERLAENRAGQHAPQAPLLLYHGTLDELIPYSVGRQLRDRYCELGAGVQWTAIPLAEHIGGVAVGGPMALEWLDRRFAGVQPRDSC</sequence>
<comment type="caution">
    <text evidence="2">The sequence shown here is derived from an EMBL/GenBank/DDBJ whole genome shotgun (WGS) entry which is preliminary data.</text>
</comment>
<feature type="region of interest" description="Disordered" evidence="1">
    <location>
        <begin position="48"/>
        <end position="76"/>
    </location>
</feature>
<feature type="compositionally biased region" description="Pro residues" evidence="1">
    <location>
        <begin position="54"/>
        <end position="72"/>
    </location>
</feature>
<evidence type="ECO:0000256" key="1">
    <source>
        <dbReference type="SAM" id="MobiDB-lite"/>
    </source>
</evidence>
<dbReference type="InterPro" id="IPR029058">
    <property type="entry name" value="AB_hydrolase_fold"/>
</dbReference>
<dbReference type="Gene3D" id="3.40.50.1820">
    <property type="entry name" value="alpha/beta hydrolase"/>
    <property type="match status" value="1"/>
</dbReference>
<dbReference type="InterPro" id="IPR005152">
    <property type="entry name" value="Lipase_secreted"/>
</dbReference>
<evidence type="ECO:0000313" key="2">
    <source>
        <dbReference type="EMBL" id="MBA0125275.1"/>
    </source>
</evidence>
<dbReference type="GO" id="GO:0004806">
    <property type="term" value="F:triacylglycerol lipase activity"/>
    <property type="evidence" value="ECO:0007669"/>
    <property type="project" value="InterPro"/>
</dbReference>
<proteinExistence type="predicted"/>
<accession>A0A838A7W5</accession>
<reference evidence="2 3" key="1">
    <citation type="submission" date="2020-07" db="EMBL/GenBank/DDBJ databases">
        <title>Genome of Haloechinothrix sp.</title>
        <authorList>
            <person name="Tang S.-K."/>
            <person name="Yang L."/>
            <person name="Zhu W.-Y."/>
        </authorList>
    </citation>
    <scope>NUCLEOTIDE SEQUENCE [LARGE SCALE GENOMIC DNA]</scope>
    <source>
        <strain evidence="2 3">YIM 98757</strain>
    </source>
</reference>
<evidence type="ECO:0000313" key="3">
    <source>
        <dbReference type="Proteomes" id="UP000582974"/>
    </source>
</evidence>
<dbReference type="RefSeq" id="WP_180892089.1">
    <property type="nucleotide sequence ID" value="NZ_JACCKD010000002.1"/>
</dbReference>
<dbReference type="SUPFAM" id="SSF53474">
    <property type="entry name" value="alpha/beta-Hydrolases"/>
    <property type="match status" value="1"/>
</dbReference>
<dbReference type="Gene3D" id="1.10.260.130">
    <property type="match status" value="1"/>
</dbReference>
<dbReference type="GO" id="GO:0016042">
    <property type="term" value="P:lipid catabolic process"/>
    <property type="evidence" value="ECO:0007669"/>
    <property type="project" value="InterPro"/>
</dbReference>
<dbReference type="Pfam" id="PF03583">
    <property type="entry name" value="LIP"/>
    <property type="match status" value="1"/>
</dbReference>
<dbReference type="Proteomes" id="UP000582974">
    <property type="component" value="Unassembled WGS sequence"/>
</dbReference>
<dbReference type="PANTHER" id="PTHR34853:SF1">
    <property type="entry name" value="LIPASE 5"/>
    <property type="match status" value="1"/>
</dbReference>
<dbReference type="PANTHER" id="PTHR34853">
    <property type="match status" value="1"/>
</dbReference>
<dbReference type="AlphaFoldDB" id="A0A838A7W5"/>
<dbReference type="EMBL" id="JACCKD010000002">
    <property type="protein sequence ID" value="MBA0125275.1"/>
    <property type="molecule type" value="Genomic_DNA"/>
</dbReference>
<keyword evidence="3" id="KW-1185">Reference proteome</keyword>